<comment type="subcellular location">
    <subcellularLocation>
        <location evidence="1">Nucleus</location>
    </subcellularLocation>
</comment>
<dbReference type="SUPFAM" id="SSF47459">
    <property type="entry name" value="HLH, helix-loop-helix DNA-binding domain"/>
    <property type="match status" value="1"/>
</dbReference>
<dbReference type="OrthoDB" id="5778525at2759"/>
<evidence type="ECO:0000256" key="2">
    <source>
        <dbReference type="ARBA" id="ARBA00023015"/>
    </source>
</evidence>
<dbReference type="Pfam" id="PF00010">
    <property type="entry name" value="HLH"/>
    <property type="match status" value="1"/>
</dbReference>
<dbReference type="GO" id="GO:0000981">
    <property type="term" value="F:DNA-binding transcription factor activity, RNA polymerase II-specific"/>
    <property type="evidence" value="ECO:0007669"/>
    <property type="project" value="TreeGrafter"/>
</dbReference>
<dbReference type="GO" id="GO:0046983">
    <property type="term" value="F:protein dimerization activity"/>
    <property type="evidence" value="ECO:0007669"/>
    <property type="project" value="InterPro"/>
</dbReference>
<sequence length="86" mass="10220">QKRPRGPLALLTLEEKKANHIASEHKRRRSIRIGFDTLTEIVPNLHRCSRSEALILQKTVEHIHRLAERRDHLHSRVWKLRHELGE</sequence>
<dbReference type="EMBL" id="KZ987834">
    <property type="protein sequence ID" value="RKP14446.1"/>
    <property type="molecule type" value="Genomic_DNA"/>
</dbReference>
<keyword evidence="3" id="KW-0238">DNA-binding</keyword>
<feature type="domain" description="BHLH" evidence="6">
    <location>
        <begin position="15"/>
        <end position="66"/>
    </location>
</feature>
<evidence type="ECO:0000256" key="1">
    <source>
        <dbReference type="ARBA" id="ARBA00004123"/>
    </source>
</evidence>
<keyword evidence="2" id="KW-0805">Transcription regulation</keyword>
<evidence type="ECO:0000313" key="8">
    <source>
        <dbReference type="Proteomes" id="UP000267251"/>
    </source>
</evidence>
<keyword evidence="8" id="KW-1185">Reference proteome</keyword>
<reference evidence="8" key="1">
    <citation type="journal article" date="2018" name="Nat. Microbiol.">
        <title>Leveraging single-cell genomics to expand the fungal tree of life.</title>
        <authorList>
            <person name="Ahrendt S.R."/>
            <person name="Quandt C.A."/>
            <person name="Ciobanu D."/>
            <person name="Clum A."/>
            <person name="Salamov A."/>
            <person name="Andreopoulos B."/>
            <person name="Cheng J.F."/>
            <person name="Woyke T."/>
            <person name="Pelin A."/>
            <person name="Henrissat B."/>
            <person name="Reynolds N.K."/>
            <person name="Benny G.L."/>
            <person name="Smith M.E."/>
            <person name="James T.Y."/>
            <person name="Grigoriev I.V."/>
        </authorList>
    </citation>
    <scope>NUCLEOTIDE SEQUENCE [LARGE SCALE GENOMIC DNA]</scope>
</reference>
<accession>A0A4P9Y5X3</accession>
<dbReference type="GO" id="GO:0000978">
    <property type="term" value="F:RNA polymerase II cis-regulatory region sequence-specific DNA binding"/>
    <property type="evidence" value="ECO:0007669"/>
    <property type="project" value="TreeGrafter"/>
</dbReference>
<dbReference type="Gene3D" id="4.10.280.10">
    <property type="entry name" value="Helix-loop-helix DNA-binding domain"/>
    <property type="match status" value="1"/>
</dbReference>
<dbReference type="AlphaFoldDB" id="A0A4P9Y5X3"/>
<evidence type="ECO:0000256" key="5">
    <source>
        <dbReference type="ARBA" id="ARBA00023242"/>
    </source>
</evidence>
<evidence type="ECO:0000256" key="4">
    <source>
        <dbReference type="ARBA" id="ARBA00023163"/>
    </source>
</evidence>
<dbReference type="PROSITE" id="PS50888">
    <property type="entry name" value="BHLH"/>
    <property type="match status" value="1"/>
</dbReference>
<dbReference type="InterPro" id="IPR011598">
    <property type="entry name" value="bHLH_dom"/>
</dbReference>
<organism evidence="7 8">
    <name type="scientific">Piptocephalis cylindrospora</name>
    <dbReference type="NCBI Taxonomy" id="1907219"/>
    <lineage>
        <taxon>Eukaryota</taxon>
        <taxon>Fungi</taxon>
        <taxon>Fungi incertae sedis</taxon>
        <taxon>Zoopagomycota</taxon>
        <taxon>Zoopagomycotina</taxon>
        <taxon>Zoopagomycetes</taxon>
        <taxon>Zoopagales</taxon>
        <taxon>Piptocephalidaceae</taxon>
        <taxon>Piptocephalis</taxon>
    </lineage>
</organism>
<feature type="non-terminal residue" evidence="7">
    <location>
        <position position="1"/>
    </location>
</feature>
<dbReference type="PANTHER" id="PTHR15741:SF27">
    <property type="entry name" value="TRANSCRIPTION FACTOR AP-4"/>
    <property type="match status" value="1"/>
</dbReference>
<dbReference type="InterPro" id="IPR052207">
    <property type="entry name" value="Max-like/E-box_TFs"/>
</dbReference>
<dbReference type="PANTHER" id="PTHR15741">
    <property type="entry name" value="BASIC HELIX-LOOP-HELIX ZIP TRANSCRIPTION FACTOR"/>
    <property type="match status" value="1"/>
</dbReference>
<evidence type="ECO:0000313" key="7">
    <source>
        <dbReference type="EMBL" id="RKP14446.1"/>
    </source>
</evidence>
<dbReference type="Proteomes" id="UP000267251">
    <property type="component" value="Unassembled WGS sequence"/>
</dbReference>
<dbReference type="SMART" id="SM00353">
    <property type="entry name" value="HLH"/>
    <property type="match status" value="1"/>
</dbReference>
<feature type="non-terminal residue" evidence="7">
    <location>
        <position position="86"/>
    </location>
</feature>
<protein>
    <recommendedName>
        <fullName evidence="6">BHLH domain-containing protein</fullName>
    </recommendedName>
</protein>
<evidence type="ECO:0000259" key="6">
    <source>
        <dbReference type="PROSITE" id="PS50888"/>
    </source>
</evidence>
<name>A0A4P9Y5X3_9FUNG</name>
<dbReference type="InterPro" id="IPR036638">
    <property type="entry name" value="HLH_DNA-bd_sf"/>
</dbReference>
<proteinExistence type="predicted"/>
<dbReference type="GO" id="GO:0005634">
    <property type="term" value="C:nucleus"/>
    <property type="evidence" value="ECO:0007669"/>
    <property type="project" value="UniProtKB-SubCell"/>
</dbReference>
<gene>
    <name evidence="7" type="ORF">BJ684DRAFT_3344</name>
</gene>
<keyword evidence="5" id="KW-0539">Nucleus</keyword>
<keyword evidence="4" id="KW-0804">Transcription</keyword>
<evidence type="ECO:0000256" key="3">
    <source>
        <dbReference type="ARBA" id="ARBA00023125"/>
    </source>
</evidence>